<evidence type="ECO:0000313" key="4">
    <source>
        <dbReference type="Proteomes" id="UP000006039"/>
    </source>
</evidence>
<dbReference type="EMBL" id="GL385395">
    <property type="protein sequence ID" value="EJT82593.1"/>
    <property type="molecule type" value="Genomic_DNA"/>
</dbReference>
<evidence type="ECO:0000256" key="1">
    <source>
        <dbReference type="SAM" id="MobiDB-lite"/>
    </source>
</evidence>
<reference evidence="3" key="5">
    <citation type="submission" date="2018-04" db="UniProtKB">
        <authorList>
            <consortium name="EnsemblFungi"/>
        </authorList>
    </citation>
    <scope>IDENTIFICATION</scope>
    <source>
        <strain evidence="3">R3-111a-1</strain>
    </source>
</reference>
<sequence length="163" mass="18014">MERRNFMDRPAGLRPLRDKARTRSRPGRGAAIARYLAGRLRVLAVAVVARGIWPNGPKSGTSILDGHGHRTSFAEPLDQEGELPDLCAIQDSSPVVAMSAVGKGRSGTLAHWLRCYRYLDEVRLLQAETSTMWQALDRLADRVPWICDLSLPEGTPARDIPCL</sequence>
<reference evidence="2" key="2">
    <citation type="submission" date="2010-07" db="EMBL/GenBank/DDBJ databases">
        <authorList>
            <consortium name="The Broad Institute Genome Sequencing Platform"/>
            <consortium name="Broad Institute Genome Sequencing Center for Infectious Disease"/>
            <person name="Ma L.-J."/>
            <person name="Dead R."/>
            <person name="Young S."/>
            <person name="Zeng Q."/>
            <person name="Koehrsen M."/>
            <person name="Alvarado L."/>
            <person name="Berlin A."/>
            <person name="Chapman S.B."/>
            <person name="Chen Z."/>
            <person name="Freedman E."/>
            <person name="Gellesch M."/>
            <person name="Goldberg J."/>
            <person name="Griggs A."/>
            <person name="Gujja S."/>
            <person name="Heilman E.R."/>
            <person name="Heiman D."/>
            <person name="Hepburn T."/>
            <person name="Howarth C."/>
            <person name="Jen D."/>
            <person name="Larson L."/>
            <person name="Mehta T."/>
            <person name="Neiman D."/>
            <person name="Pearson M."/>
            <person name="Roberts A."/>
            <person name="Saif S."/>
            <person name="Shea T."/>
            <person name="Shenoy N."/>
            <person name="Sisk P."/>
            <person name="Stolte C."/>
            <person name="Sykes S."/>
            <person name="Walk T."/>
            <person name="White J."/>
            <person name="Yandava C."/>
            <person name="Haas B."/>
            <person name="Nusbaum C."/>
            <person name="Birren B."/>
        </authorList>
    </citation>
    <scope>NUCLEOTIDE SEQUENCE</scope>
    <source>
        <strain evidence="2">R3-111a-1</strain>
    </source>
</reference>
<reference evidence="3" key="4">
    <citation type="journal article" date="2015" name="G3 (Bethesda)">
        <title>Genome sequences of three phytopathogenic species of the Magnaporthaceae family of fungi.</title>
        <authorList>
            <person name="Okagaki L.H."/>
            <person name="Nunes C.C."/>
            <person name="Sailsbery J."/>
            <person name="Clay B."/>
            <person name="Brown D."/>
            <person name="John T."/>
            <person name="Oh Y."/>
            <person name="Young N."/>
            <person name="Fitzgerald M."/>
            <person name="Haas B.J."/>
            <person name="Zeng Q."/>
            <person name="Young S."/>
            <person name="Adiconis X."/>
            <person name="Fan L."/>
            <person name="Levin J.Z."/>
            <person name="Mitchell T.K."/>
            <person name="Okubara P.A."/>
            <person name="Farman M.L."/>
            <person name="Kohn L.M."/>
            <person name="Birren B."/>
            <person name="Ma L.-J."/>
            <person name="Dean R.A."/>
        </authorList>
    </citation>
    <scope>NUCLEOTIDE SEQUENCE</scope>
    <source>
        <strain evidence="3">R3-111a-1</strain>
    </source>
</reference>
<feature type="region of interest" description="Disordered" evidence="1">
    <location>
        <begin position="1"/>
        <end position="25"/>
    </location>
</feature>
<gene>
    <name evidence="3" type="primary">20343024</name>
    <name evidence="2" type="ORF">GGTG_02566</name>
</gene>
<keyword evidence="4" id="KW-1185">Reference proteome</keyword>
<dbReference type="HOGENOM" id="CLU_1627140_0_0_1"/>
<dbReference type="GeneID" id="20343024"/>
<reference evidence="4" key="1">
    <citation type="submission" date="2010-07" db="EMBL/GenBank/DDBJ databases">
        <title>The genome sequence of Gaeumannomyces graminis var. tritici strain R3-111a-1.</title>
        <authorList>
            <consortium name="The Broad Institute Genome Sequencing Platform"/>
            <person name="Ma L.-J."/>
            <person name="Dead R."/>
            <person name="Young S."/>
            <person name="Zeng Q."/>
            <person name="Koehrsen M."/>
            <person name="Alvarado L."/>
            <person name="Berlin A."/>
            <person name="Chapman S.B."/>
            <person name="Chen Z."/>
            <person name="Freedman E."/>
            <person name="Gellesch M."/>
            <person name="Goldberg J."/>
            <person name="Griggs A."/>
            <person name="Gujja S."/>
            <person name="Heilman E.R."/>
            <person name="Heiman D."/>
            <person name="Hepburn T."/>
            <person name="Howarth C."/>
            <person name="Jen D."/>
            <person name="Larson L."/>
            <person name="Mehta T."/>
            <person name="Neiman D."/>
            <person name="Pearson M."/>
            <person name="Roberts A."/>
            <person name="Saif S."/>
            <person name="Shea T."/>
            <person name="Shenoy N."/>
            <person name="Sisk P."/>
            <person name="Stolte C."/>
            <person name="Sykes S."/>
            <person name="Walk T."/>
            <person name="White J."/>
            <person name="Yandava C."/>
            <person name="Haas B."/>
            <person name="Nusbaum C."/>
            <person name="Birren B."/>
        </authorList>
    </citation>
    <scope>NUCLEOTIDE SEQUENCE [LARGE SCALE GENOMIC DNA]</scope>
    <source>
        <strain evidence="4">R3-111a-1</strain>
    </source>
</reference>
<accession>J3NMR0</accession>
<dbReference type="RefSeq" id="XP_009218602.1">
    <property type="nucleotide sequence ID" value="XM_009220338.1"/>
</dbReference>
<proteinExistence type="predicted"/>
<name>J3NMR0_GAET3</name>
<evidence type="ECO:0000313" key="2">
    <source>
        <dbReference type="EMBL" id="EJT82593.1"/>
    </source>
</evidence>
<dbReference type="EnsemblFungi" id="EJT82593">
    <property type="protein sequence ID" value="EJT82593"/>
    <property type="gene ID" value="GGTG_02566"/>
</dbReference>
<dbReference type="Proteomes" id="UP000006039">
    <property type="component" value="Unassembled WGS sequence"/>
</dbReference>
<dbReference type="AlphaFoldDB" id="J3NMR0"/>
<protein>
    <submittedName>
        <fullName evidence="2 3">Uncharacterized protein</fullName>
    </submittedName>
</protein>
<evidence type="ECO:0000313" key="3">
    <source>
        <dbReference type="EnsemblFungi" id="EJT82593"/>
    </source>
</evidence>
<reference evidence="2" key="3">
    <citation type="submission" date="2010-09" db="EMBL/GenBank/DDBJ databases">
        <title>Annotation of Gaeumannomyces graminis var. tritici R3-111a-1.</title>
        <authorList>
            <consortium name="The Broad Institute Genome Sequencing Platform"/>
            <person name="Ma L.-J."/>
            <person name="Dead R."/>
            <person name="Young S.K."/>
            <person name="Zeng Q."/>
            <person name="Gargeya S."/>
            <person name="Fitzgerald M."/>
            <person name="Haas B."/>
            <person name="Abouelleil A."/>
            <person name="Alvarado L."/>
            <person name="Arachchi H.M."/>
            <person name="Berlin A."/>
            <person name="Brown A."/>
            <person name="Chapman S.B."/>
            <person name="Chen Z."/>
            <person name="Dunbar C."/>
            <person name="Freedman E."/>
            <person name="Gearin G."/>
            <person name="Gellesch M."/>
            <person name="Goldberg J."/>
            <person name="Griggs A."/>
            <person name="Gujja S."/>
            <person name="Heiman D."/>
            <person name="Howarth C."/>
            <person name="Larson L."/>
            <person name="Lui A."/>
            <person name="MacDonald P.J.P."/>
            <person name="Mehta T."/>
            <person name="Montmayeur A."/>
            <person name="Murphy C."/>
            <person name="Neiman D."/>
            <person name="Pearson M."/>
            <person name="Priest M."/>
            <person name="Roberts A."/>
            <person name="Saif S."/>
            <person name="Shea T."/>
            <person name="Shenoy N."/>
            <person name="Sisk P."/>
            <person name="Stolte C."/>
            <person name="Sykes S."/>
            <person name="Yandava C."/>
            <person name="Wortman J."/>
            <person name="Nusbaum C."/>
            <person name="Birren B."/>
        </authorList>
    </citation>
    <scope>NUCLEOTIDE SEQUENCE</scope>
    <source>
        <strain evidence="2">R3-111a-1</strain>
    </source>
</reference>
<dbReference type="VEuPathDB" id="FungiDB:GGTG_02566"/>
<organism evidence="2">
    <name type="scientific">Gaeumannomyces tritici (strain R3-111a-1)</name>
    <name type="common">Wheat and barley take-all root rot fungus</name>
    <name type="synonym">Gaeumannomyces graminis var. tritici</name>
    <dbReference type="NCBI Taxonomy" id="644352"/>
    <lineage>
        <taxon>Eukaryota</taxon>
        <taxon>Fungi</taxon>
        <taxon>Dikarya</taxon>
        <taxon>Ascomycota</taxon>
        <taxon>Pezizomycotina</taxon>
        <taxon>Sordariomycetes</taxon>
        <taxon>Sordariomycetidae</taxon>
        <taxon>Magnaporthales</taxon>
        <taxon>Magnaporthaceae</taxon>
        <taxon>Gaeumannomyces</taxon>
    </lineage>
</organism>